<dbReference type="Proteomes" id="UP001501447">
    <property type="component" value="Unassembled WGS sequence"/>
</dbReference>
<proteinExistence type="inferred from homology"/>
<dbReference type="SUPFAM" id="SSF48264">
    <property type="entry name" value="Cytochrome P450"/>
    <property type="match status" value="1"/>
</dbReference>
<dbReference type="InterPro" id="IPR002397">
    <property type="entry name" value="Cyt_P450_B"/>
</dbReference>
<organism evidence="2 3">
    <name type="scientific">Streptomyces axinellae</name>
    <dbReference type="NCBI Taxonomy" id="552788"/>
    <lineage>
        <taxon>Bacteria</taxon>
        <taxon>Bacillati</taxon>
        <taxon>Actinomycetota</taxon>
        <taxon>Actinomycetes</taxon>
        <taxon>Kitasatosporales</taxon>
        <taxon>Streptomycetaceae</taxon>
        <taxon>Streptomyces</taxon>
    </lineage>
</organism>
<accession>A0ABP6D9Z7</accession>
<dbReference type="RefSeq" id="WP_344570130.1">
    <property type="nucleotide sequence ID" value="NZ_BAAARJ010000024.1"/>
</dbReference>
<sequence>MTALPQPFDDEAFHAAPYAVYAKLREEAPVHRVALPDGTPAWLVTRDEDVRAGLADPRLSVDKAHAKSGYKGFSLPPALDANLLNMDQADHLRLRRLVAQGFTPRRIEALRGDIQAVVDRLADGLAARLEAGQEADFVHDFATPLPLTVICDLFQVPEEERRPFASWVTTMIAMADPRAVAEAITSVHGFLRSLVDRRRKDPRDDLLSALIHARDEGDRLSEDELCSLAFLVLGAGIENVQHTLSAGVLALLGDPDTLGALRAEPALRTAAVEEVLRLAHPNHTALRRFPREDIEYGGVTLPAGDTVLLGLASANRDPARYERPDELDVHRADNAHLSLGQGMHYCLGAPLARMEIGLALETLLGRFPGLRPAVAPERLIWRTSFRSHALARLPLTLS</sequence>
<dbReference type="InterPro" id="IPR036396">
    <property type="entry name" value="Cyt_P450_sf"/>
</dbReference>
<dbReference type="PANTHER" id="PTHR46696">
    <property type="entry name" value="P450, PUTATIVE (EUROFUNG)-RELATED"/>
    <property type="match status" value="1"/>
</dbReference>
<evidence type="ECO:0000313" key="3">
    <source>
        <dbReference type="Proteomes" id="UP001501447"/>
    </source>
</evidence>
<dbReference type="Pfam" id="PF00067">
    <property type="entry name" value="p450"/>
    <property type="match status" value="1"/>
</dbReference>
<gene>
    <name evidence="2" type="ORF">GCM10009863_59250</name>
</gene>
<dbReference type="PRINTS" id="PR00385">
    <property type="entry name" value="P450"/>
</dbReference>
<comment type="caution">
    <text evidence="2">The sequence shown here is derived from an EMBL/GenBank/DDBJ whole genome shotgun (WGS) entry which is preliminary data.</text>
</comment>
<evidence type="ECO:0000313" key="2">
    <source>
        <dbReference type="EMBL" id="GAA2635028.1"/>
    </source>
</evidence>
<dbReference type="EMBL" id="BAAARJ010000024">
    <property type="protein sequence ID" value="GAA2635028.1"/>
    <property type="molecule type" value="Genomic_DNA"/>
</dbReference>
<dbReference type="InterPro" id="IPR001128">
    <property type="entry name" value="Cyt_P450"/>
</dbReference>
<dbReference type="PANTHER" id="PTHR46696:SF1">
    <property type="entry name" value="CYTOCHROME P450 YJIB-RELATED"/>
    <property type="match status" value="1"/>
</dbReference>
<dbReference type="CDD" id="cd11029">
    <property type="entry name" value="CYP107-like"/>
    <property type="match status" value="1"/>
</dbReference>
<name>A0ABP6D9Z7_9ACTN</name>
<reference evidence="3" key="1">
    <citation type="journal article" date="2019" name="Int. J. Syst. Evol. Microbiol.">
        <title>The Global Catalogue of Microorganisms (GCM) 10K type strain sequencing project: providing services to taxonomists for standard genome sequencing and annotation.</title>
        <authorList>
            <consortium name="The Broad Institute Genomics Platform"/>
            <consortium name="The Broad Institute Genome Sequencing Center for Infectious Disease"/>
            <person name="Wu L."/>
            <person name="Ma J."/>
        </authorList>
    </citation>
    <scope>NUCLEOTIDE SEQUENCE [LARGE SCALE GENOMIC DNA]</scope>
    <source>
        <strain evidence="3">JCM 16373</strain>
    </source>
</reference>
<protein>
    <submittedName>
        <fullName evidence="2">Cytochrome P450</fullName>
    </submittedName>
</protein>
<evidence type="ECO:0000256" key="1">
    <source>
        <dbReference type="ARBA" id="ARBA00010617"/>
    </source>
</evidence>
<comment type="similarity">
    <text evidence="1">Belongs to the cytochrome P450 family.</text>
</comment>
<dbReference type="PRINTS" id="PR00359">
    <property type="entry name" value="BP450"/>
</dbReference>
<dbReference type="Gene3D" id="1.10.630.10">
    <property type="entry name" value="Cytochrome P450"/>
    <property type="match status" value="1"/>
</dbReference>
<keyword evidence="3" id="KW-1185">Reference proteome</keyword>